<evidence type="ECO:0000313" key="1">
    <source>
        <dbReference type="EMBL" id="KAF0821360.1"/>
    </source>
</evidence>
<dbReference type="AlphaFoldDB" id="A0A800N811"/>
<comment type="caution">
    <text evidence="1">The sequence shown here is derived from an EMBL/GenBank/DDBJ whole genome shotgun (WGS) entry which is preliminary data.</text>
</comment>
<dbReference type="EMBL" id="VDEM01000117">
    <property type="protein sequence ID" value="KAF0821360.1"/>
    <property type="molecule type" value="Genomic_DNA"/>
</dbReference>
<organism evidence="1 2">
    <name type="scientific">Cytobacillus firmus</name>
    <name type="common">Bacillus firmus</name>
    <dbReference type="NCBI Taxonomy" id="1399"/>
    <lineage>
        <taxon>Bacteria</taxon>
        <taxon>Bacillati</taxon>
        <taxon>Bacillota</taxon>
        <taxon>Bacilli</taxon>
        <taxon>Bacillales</taxon>
        <taxon>Bacillaceae</taxon>
        <taxon>Cytobacillus</taxon>
    </lineage>
</organism>
<protein>
    <submittedName>
        <fullName evidence="1">Uncharacterized protein</fullName>
    </submittedName>
</protein>
<name>A0A800N811_CYTFI</name>
<reference evidence="1 2" key="1">
    <citation type="journal article" date="2020" name="G3 (Bethesda)">
        <title>Whole Genome Sequencing and Comparative Genomics of Two Nematicidal Bacillus Strains Reveals a Wide Range of Possible Virulence Factors.</title>
        <authorList>
            <person name="Susic N."/>
            <person name="Janezic S."/>
            <person name="Rupnik M."/>
            <person name="Geric Stare B."/>
        </authorList>
    </citation>
    <scope>NUCLEOTIDE SEQUENCE [LARGE SCALE GENOMIC DNA]</scope>
    <source>
        <strain evidence="1 2">I-1582</strain>
    </source>
</reference>
<accession>A0A800N811</accession>
<evidence type="ECO:0000313" key="2">
    <source>
        <dbReference type="Proteomes" id="UP000465778"/>
    </source>
</evidence>
<proteinExistence type="predicted"/>
<dbReference type="Proteomes" id="UP000465778">
    <property type="component" value="Unassembled WGS sequence"/>
</dbReference>
<gene>
    <name evidence="1" type="ORF">KIS1582_4932</name>
</gene>
<sequence>MGKIIEAKIGDAVKILSLQKLHIEVKQNFMEILI</sequence>